<dbReference type="InterPro" id="IPR036038">
    <property type="entry name" value="Aminotransferase-like"/>
</dbReference>
<evidence type="ECO:0000256" key="4">
    <source>
        <dbReference type="ARBA" id="ARBA00022801"/>
    </source>
</evidence>
<dbReference type="Pfam" id="PF00330">
    <property type="entry name" value="Aconitase"/>
    <property type="match status" value="1"/>
</dbReference>
<evidence type="ECO:0000256" key="5">
    <source>
        <dbReference type="ARBA" id="ARBA00022833"/>
    </source>
</evidence>
<dbReference type="InterPro" id="IPR011546">
    <property type="entry name" value="Pept_M41_FtsH_extracell"/>
</dbReference>
<dbReference type="PANTHER" id="PTHR11670">
    <property type="entry name" value="ACONITASE/IRON-RESPONSIVE ELEMENT FAMILY MEMBER"/>
    <property type="match status" value="1"/>
</dbReference>
<dbReference type="FunFam" id="3.30.720.210:FF:000002">
    <property type="entry name" value="ATP-dependent zinc metalloprotease FTSH chloroplastic"/>
    <property type="match status" value="1"/>
</dbReference>
<evidence type="ECO:0000259" key="12">
    <source>
        <dbReference type="SMART" id="SM00547"/>
    </source>
</evidence>
<organism evidence="13 14">
    <name type="scientific">Camellia sinensis var. sinensis</name>
    <name type="common">China tea</name>
    <dbReference type="NCBI Taxonomy" id="542762"/>
    <lineage>
        <taxon>Eukaryota</taxon>
        <taxon>Viridiplantae</taxon>
        <taxon>Streptophyta</taxon>
        <taxon>Embryophyta</taxon>
        <taxon>Tracheophyta</taxon>
        <taxon>Spermatophyta</taxon>
        <taxon>Magnoliopsida</taxon>
        <taxon>eudicotyledons</taxon>
        <taxon>Gunneridae</taxon>
        <taxon>Pentapetalae</taxon>
        <taxon>asterids</taxon>
        <taxon>Ericales</taxon>
        <taxon>Theaceae</taxon>
        <taxon>Camellia</taxon>
    </lineage>
</organism>
<dbReference type="GO" id="GO:0004176">
    <property type="term" value="F:ATP-dependent peptidase activity"/>
    <property type="evidence" value="ECO:0007669"/>
    <property type="project" value="InterPro"/>
</dbReference>
<protein>
    <recommendedName>
        <fullName evidence="12">RanBP2-type domain-containing protein</fullName>
    </recommendedName>
</protein>
<sequence length="400" mass="44714">MSMVLPSVVGFKLSGKLNNGVTATDLVLTVTQMLRKHGVVGKFVEFYADRATIANMSPEYGATMGFFPVDKVTLQYLKLTGRSDETVAMIEAYLRANNMFVDYKEGNLISTPPTSETILRGITRKTVIDIARDHGFQYLQLMPIWWDVRYATPDGPLWLGYGYGHGPCWHDGMRDNDWTCPKCGNANLSFRTVCNMRKCNTPKLEPQAEKSDSNSKHKMLDGSWKCEKCNNINYPFRTKCNRQNCGADKPSEGQKSPLEPADENDQPARVEPESLIEATSTRLSYSRFLQYLDEGAVRKVDLFENGSVAIAEVFNPTLNKIQRVKVQFPGLPQELLRKLRKKNVDFAAHPMEVNMVAAILDLLGNLAFPLILLGSLLLRTSSGNTPGRPNLPFGLGMYGD</sequence>
<evidence type="ECO:0000256" key="6">
    <source>
        <dbReference type="ARBA" id="ARBA00022946"/>
    </source>
</evidence>
<evidence type="ECO:0000313" key="13">
    <source>
        <dbReference type="EMBL" id="THG16409.1"/>
    </source>
</evidence>
<dbReference type="Pfam" id="PF00641">
    <property type="entry name" value="Zn_ribbon_RanBP"/>
    <property type="match status" value="1"/>
</dbReference>
<dbReference type="InterPro" id="IPR001030">
    <property type="entry name" value="Acoase/IPM_deHydtase_lsu_aba"/>
</dbReference>
<dbReference type="InterPro" id="IPR015931">
    <property type="entry name" value="Acnase/IPM_dHydase_lsu_aba_1/3"/>
</dbReference>
<accession>A0A4S4EIQ9</accession>
<keyword evidence="8" id="KW-0411">Iron-sulfur</keyword>
<feature type="region of interest" description="Disordered" evidence="10">
    <location>
        <begin position="245"/>
        <end position="270"/>
    </location>
</feature>
<dbReference type="GO" id="GO:0008270">
    <property type="term" value="F:zinc ion binding"/>
    <property type="evidence" value="ECO:0007669"/>
    <property type="project" value="UniProtKB-KW"/>
</dbReference>
<dbReference type="InterPro" id="IPR036443">
    <property type="entry name" value="Znf_RanBP2_sf"/>
</dbReference>
<dbReference type="Proteomes" id="UP000306102">
    <property type="component" value="Unassembled WGS sequence"/>
</dbReference>
<keyword evidence="7" id="KW-0408">Iron</keyword>
<proteinExistence type="predicted"/>
<dbReference type="Gene3D" id="4.10.1060.10">
    <property type="entry name" value="Zinc finger, RanBP2-type"/>
    <property type="match status" value="2"/>
</dbReference>
<keyword evidence="11" id="KW-0812">Transmembrane</keyword>
<dbReference type="InterPro" id="IPR036008">
    <property type="entry name" value="Aconitase_4Fe-4S_dom"/>
</dbReference>
<dbReference type="EMBL" id="SDRB02004099">
    <property type="protein sequence ID" value="THG16409.1"/>
    <property type="molecule type" value="Genomic_DNA"/>
</dbReference>
<keyword evidence="1" id="KW-0645">Protease</keyword>
<gene>
    <name evidence="13" type="ORF">TEA_005852</name>
</gene>
<name>A0A4S4EIQ9_CAMSN</name>
<evidence type="ECO:0000313" key="14">
    <source>
        <dbReference type="Proteomes" id="UP000306102"/>
    </source>
</evidence>
<comment type="caution">
    <text evidence="13">The sequence shown here is derived from an EMBL/GenBank/DDBJ whole genome shotgun (WGS) entry which is preliminary data.</text>
</comment>
<dbReference type="GO" id="GO:0051536">
    <property type="term" value="F:iron-sulfur cluster binding"/>
    <property type="evidence" value="ECO:0007669"/>
    <property type="project" value="UniProtKB-KW"/>
</dbReference>
<dbReference type="SUPFAM" id="SSF53732">
    <property type="entry name" value="Aconitase iron-sulfur domain"/>
    <property type="match status" value="1"/>
</dbReference>
<dbReference type="InterPro" id="IPR006249">
    <property type="entry name" value="Aconitase/IRP2"/>
</dbReference>
<evidence type="ECO:0000256" key="3">
    <source>
        <dbReference type="ARBA" id="ARBA00022771"/>
    </source>
</evidence>
<feature type="domain" description="RanBP2-type" evidence="12">
    <location>
        <begin position="176"/>
        <end position="202"/>
    </location>
</feature>
<dbReference type="AlphaFoldDB" id="A0A4S4EIQ9"/>
<evidence type="ECO:0000256" key="8">
    <source>
        <dbReference type="ARBA" id="ARBA00023014"/>
    </source>
</evidence>
<feature type="domain" description="RanBP2-type" evidence="12">
    <location>
        <begin position="222"/>
        <end position="248"/>
    </location>
</feature>
<evidence type="ECO:0000256" key="7">
    <source>
        <dbReference type="ARBA" id="ARBA00023004"/>
    </source>
</evidence>
<keyword evidence="6" id="KW-0809">Transit peptide</keyword>
<reference evidence="13 14" key="1">
    <citation type="journal article" date="2018" name="Proc. Natl. Acad. Sci. U.S.A.">
        <title>Draft genome sequence of Camellia sinensis var. sinensis provides insights into the evolution of the tea genome and tea quality.</title>
        <authorList>
            <person name="Wei C."/>
            <person name="Yang H."/>
            <person name="Wang S."/>
            <person name="Zhao J."/>
            <person name="Liu C."/>
            <person name="Gao L."/>
            <person name="Xia E."/>
            <person name="Lu Y."/>
            <person name="Tai Y."/>
            <person name="She G."/>
            <person name="Sun J."/>
            <person name="Cao H."/>
            <person name="Tong W."/>
            <person name="Gao Q."/>
            <person name="Li Y."/>
            <person name="Deng W."/>
            <person name="Jiang X."/>
            <person name="Wang W."/>
            <person name="Chen Q."/>
            <person name="Zhang S."/>
            <person name="Li H."/>
            <person name="Wu J."/>
            <person name="Wang P."/>
            <person name="Li P."/>
            <person name="Shi C."/>
            <person name="Zheng F."/>
            <person name="Jian J."/>
            <person name="Huang B."/>
            <person name="Shan D."/>
            <person name="Shi M."/>
            <person name="Fang C."/>
            <person name="Yue Y."/>
            <person name="Li F."/>
            <person name="Li D."/>
            <person name="Wei S."/>
            <person name="Han B."/>
            <person name="Jiang C."/>
            <person name="Yin Y."/>
            <person name="Xia T."/>
            <person name="Zhang Z."/>
            <person name="Bennetzen J.L."/>
            <person name="Zhao S."/>
            <person name="Wan X."/>
        </authorList>
    </citation>
    <scope>NUCLEOTIDE SEQUENCE [LARGE SCALE GENOMIC DNA]</scope>
    <source>
        <strain evidence="14">cv. Shuchazao</strain>
        <tissue evidence="13">Leaf</tissue>
    </source>
</reference>
<dbReference type="Gene3D" id="3.30.720.210">
    <property type="match status" value="1"/>
</dbReference>
<dbReference type="GO" id="GO:0005524">
    <property type="term" value="F:ATP binding"/>
    <property type="evidence" value="ECO:0007669"/>
    <property type="project" value="InterPro"/>
</dbReference>
<keyword evidence="2" id="KW-0479">Metal-binding</keyword>
<keyword evidence="14" id="KW-1185">Reference proteome</keyword>
<dbReference type="SUPFAM" id="SSF56752">
    <property type="entry name" value="D-aminoacid aminotransferase-like PLP-dependent enzymes"/>
    <property type="match status" value="1"/>
</dbReference>
<evidence type="ECO:0000256" key="1">
    <source>
        <dbReference type="ARBA" id="ARBA00022670"/>
    </source>
</evidence>
<keyword evidence="9" id="KW-0793">Thylakoid</keyword>
<dbReference type="SMART" id="SM00547">
    <property type="entry name" value="ZnF_RBZ"/>
    <property type="match status" value="2"/>
</dbReference>
<keyword evidence="5" id="KW-0862">Zinc</keyword>
<dbReference type="GO" id="GO:0006508">
    <property type="term" value="P:proteolysis"/>
    <property type="evidence" value="ECO:0007669"/>
    <property type="project" value="UniProtKB-KW"/>
</dbReference>
<dbReference type="SUPFAM" id="SSF90209">
    <property type="entry name" value="Ran binding protein zinc finger-like"/>
    <property type="match status" value="2"/>
</dbReference>
<keyword evidence="4" id="KW-0378">Hydrolase</keyword>
<feature type="transmembrane region" description="Helical" evidence="11">
    <location>
        <begin position="355"/>
        <end position="378"/>
    </location>
</feature>
<dbReference type="GO" id="GO:0016020">
    <property type="term" value="C:membrane"/>
    <property type="evidence" value="ECO:0007669"/>
    <property type="project" value="InterPro"/>
</dbReference>
<keyword evidence="11" id="KW-0472">Membrane</keyword>
<keyword evidence="11" id="KW-1133">Transmembrane helix</keyword>
<evidence type="ECO:0000256" key="10">
    <source>
        <dbReference type="SAM" id="MobiDB-lite"/>
    </source>
</evidence>
<dbReference type="InterPro" id="IPR001876">
    <property type="entry name" value="Znf_RanBP2"/>
</dbReference>
<keyword evidence="3" id="KW-0863">Zinc-finger</keyword>
<dbReference type="STRING" id="542762.A0A4S4EIQ9"/>
<dbReference type="GO" id="GO:0004222">
    <property type="term" value="F:metalloendopeptidase activity"/>
    <property type="evidence" value="ECO:0007669"/>
    <property type="project" value="InterPro"/>
</dbReference>
<evidence type="ECO:0000256" key="9">
    <source>
        <dbReference type="ARBA" id="ARBA00023078"/>
    </source>
</evidence>
<evidence type="ECO:0000256" key="2">
    <source>
        <dbReference type="ARBA" id="ARBA00022723"/>
    </source>
</evidence>
<evidence type="ECO:0000256" key="11">
    <source>
        <dbReference type="SAM" id="Phobius"/>
    </source>
</evidence>
<dbReference type="Pfam" id="PF06480">
    <property type="entry name" value="FtsH_ext"/>
    <property type="match status" value="1"/>
</dbReference>
<dbReference type="Gene3D" id="3.30.499.10">
    <property type="entry name" value="Aconitase, domain 3"/>
    <property type="match status" value="1"/>
</dbReference>